<feature type="chain" id="PRO_5041330130" evidence="2">
    <location>
        <begin position="19"/>
        <end position="337"/>
    </location>
</feature>
<accession>A0AA39V269</accession>
<gene>
    <name evidence="3" type="ORF">JMJ35_004954</name>
</gene>
<reference evidence="3" key="1">
    <citation type="submission" date="2023-03" db="EMBL/GenBank/DDBJ databases">
        <title>Complete genome of Cladonia borealis.</title>
        <authorList>
            <person name="Park H."/>
        </authorList>
    </citation>
    <scope>NUCLEOTIDE SEQUENCE</scope>
    <source>
        <strain evidence="3">ANT050790</strain>
    </source>
</reference>
<evidence type="ECO:0000313" key="4">
    <source>
        <dbReference type="Proteomes" id="UP001166286"/>
    </source>
</evidence>
<organism evidence="3 4">
    <name type="scientific">Cladonia borealis</name>
    <dbReference type="NCBI Taxonomy" id="184061"/>
    <lineage>
        <taxon>Eukaryota</taxon>
        <taxon>Fungi</taxon>
        <taxon>Dikarya</taxon>
        <taxon>Ascomycota</taxon>
        <taxon>Pezizomycotina</taxon>
        <taxon>Lecanoromycetes</taxon>
        <taxon>OSLEUM clade</taxon>
        <taxon>Lecanoromycetidae</taxon>
        <taxon>Lecanorales</taxon>
        <taxon>Lecanorineae</taxon>
        <taxon>Cladoniaceae</taxon>
        <taxon>Cladonia</taxon>
    </lineage>
</organism>
<sequence>MQLKLLASAALFPILSLAQIQGVDQNLVSKISADAAAITANPTWIAAVNAVASAAPSSVLAAAGNNPTILFNQIASATTPPSWYSNVPTSVVGPFASLVAPAIKANADFNAYISSAAAQPAGSALLNAVYSAAPPIVQSSFYNNKLGLVASVVVSTASWASNIPLPVQTSIANVYNSALRIEASDLEITRTASRTGTGRVPYGTGKPSISLLPFGTGRPSNFPTYSSCTAVTVTTTVTASPFSKPSSGCSSFSKPTSVASAGFSTPTFLASTGFPKPPPTPPTTGLPPVSTTTASNTSKTTSSSVVAFTGAAAPRMGKGGVGVMAVVVAGVGGLLVG</sequence>
<comment type="caution">
    <text evidence="3">The sequence shown here is derived from an EMBL/GenBank/DDBJ whole genome shotgun (WGS) entry which is preliminary data.</text>
</comment>
<protein>
    <submittedName>
        <fullName evidence="3">Uncharacterized protein</fullName>
    </submittedName>
</protein>
<dbReference type="Proteomes" id="UP001166286">
    <property type="component" value="Unassembled WGS sequence"/>
</dbReference>
<dbReference type="EMBL" id="JAFEKC020000009">
    <property type="protein sequence ID" value="KAK0512937.1"/>
    <property type="molecule type" value="Genomic_DNA"/>
</dbReference>
<keyword evidence="4" id="KW-1185">Reference proteome</keyword>
<evidence type="ECO:0000256" key="2">
    <source>
        <dbReference type="SAM" id="SignalP"/>
    </source>
</evidence>
<feature type="signal peptide" evidence="2">
    <location>
        <begin position="1"/>
        <end position="18"/>
    </location>
</feature>
<proteinExistence type="predicted"/>
<dbReference type="AlphaFoldDB" id="A0AA39V269"/>
<feature type="region of interest" description="Disordered" evidence="1">
    <location>
        <begin position="269"/>
        <end position="300"/>
    </location>
</feature>
<keyword evidence="2" id="KW-0732">Signal</keyword>
<evidence type="ECO:0000256" key="1">
    <source>
        <dbReference type="SAM" id="MobiDB-lite"/>
    </source>
</evidence>
<name>A0AA39V269_9LECA</name>
<feature type="compositionally biased region" description="Pro residues" evidence="1">
    <location>
        <begin position="275"/>
        <end position="285"/>
    </location>
</feature>
<evidence type="ECO:0000313" key="3">
    <source>
        <dbReference type="EMBL" id="KAK0512937.1"/>
    </source>
</evidence>
<feature type="compositionally biased region" description="Low complexity" evidence="1">
    <location>
        <begin position="286"/>
        <end position="300"/>
    </location>
</feature>